<dbReference type="Gene3D" id="1.25.40.420">
    <property type="match status" value="1"/>
</dbReference>
<feature type="repeat" description="TPR" evidence="3">
    <location>
        <begin position="585"/>
        <end position="618"/>
    </location>
</feature>
<dbReference type="SMART" id="SM00028">
    <property type="entry name" value="TPR"/>
    <property type="match status" value="9"/>
</dbReference>
<feature type="repeat" description="TPR" evidence="3">
    <location>
        <begin position="413"/>
        <end position="446"/>
    </location>
</feature>
<keyword evidence="6" id="KW-1185">Reference proteome</keyword>
<feature type="repeat" description="TPR" evidence="3">
    <location>
        <begin position="517"/>
        <end position="550"/>
    </location>
</feature>
<proteinExistence type="predicted"/>
<dbReference type="PROSITE" id="PS50097">
    <property type="entry name" value="BTB"/>
    <property type="match status" value="1"/>
</dbReference>
<dbReference type="SMART" id="SM00225">
    <property type="entry name" value="BTB"/>
    <property type="match status" value="1"/>
</dbReference>
<accession>A0A397VPV1</accession>
<gene>
    <name evidence="5" type="ORF">C2G38_2139480</name>
</gene>
<dbReference type="Proteomes" id="UP000266673">
    <property type="component" value="Unassembled WGS sequence"/>
</dbReference>
<dbReference type="Pfam" id="PF13181">
    <property type="entry name" value="TPR_8"/>
    <property type="match status" value="2"/>
</dbReference>
<dbReference type="EMBL" id="QKWP01000237">
    <property type="protein sequence ID" value="RIB23948.1"/>
    <property type="molecule type" value="Genomic_DNA"/>
</dbReference>
<feature type="repeat" description="TPR" evidence="3">
    <location>
        <begin position="379"/>
        <end position="412"/>
    </location>
</feature>
<evidence type="ECO:0000313" key="5">
    <source>
        <dbReference type="EMBL" id="RIB23948.1"/>
    </source>
</evidence>
<evidence type="ECO:0000259" key="4">
    <source>
        <dbReference type="PROSITE" id="PS50097"/>
    </source>
</evidence>
<comment type="caution">
    <text evidence="5">The sequence shown here is derived from an EMBL/GenBank/DDBJ whole genome shotgun (WGS) entry which is preliminary data.</text>
</comment>
<dbReference type="GO" id="GO:0046813">
    <property type="term" value="P:receptor-mediated virion attachment to host cell"/>
    <property type="evidence" value="ECO:0007669"/>
    <property type="project" value="TreeGrafter"/>
</dbReference>
<evidence type="ECO:0000256" key="1">
    <source>
        <dbReference type="ARBA" id="ARBA00022737"/>
    </source>
</evidence>
<dbReference type="Gene3D" id="1.25.40.10">
    <property type="entry name" value="Tetratricopeptide repeat domain"/>
    <property type="match status" value="3"/>
</dbReference>
<dbReference type="InterPro" id="IPR011333">
    <property type="entry name" value="SKP1/BTB/POZ_sf"/>
</dbReference>
<feature type="repeat" description="TPR" evidence="3">
    <location>
        <begin position="551"/>
        <end position="584"/>
    </location>
</feature>
<dbReference type="SUPFAM" id="SSF54695">
    <property type="entry name" value="POZ domain"/>
    <property type="match status" value="1"/>
</dbReference>
<dbReference type="InterPro" id="IPR011705">
    <property type="entry name" value="BACK"/>
</dbReference>
<evidence type="ECO:0000313" key="6">
    <source>
        <dbReference type="Proteomes" id="UP000266673"/>
    </source>
</evidence>
<evidence type="ECO:0000256" key="3">
    <source>
        <dbReference type="PROSITE-ProRule" id="PRU00339"/>
    </source>
</evidence>
<dbReference type="PANTHER" id="PTHR44858:SF1">
    <property type="entry name" value="UDP-N-ACETYLGLUCOSAMINE--PEPTIDE N-ACETYLGLUCOSAMINYLTRANSFERASE SPINDLY-RELATED"/>
    <property type="match status" value="1"/>
</dbReference>
<dbReference type="Pfam" id="PF00651">
    <property type="entry name" value="BTB"/>
    <property type="match status" value="1"/>
</dbReference>
<feature type="domain" description="BTB" evidence="4">
    <location>
        <begin position="23"/>
        <end position="95"/>
    </location>
</feature>
<dbReference type="STRING" id="44941.A0A397VPV1"/>
<dbReference type="Gene3D" id="3.30.710.10">
    <property type="entry name" value="Potassium Channel Kv1.1, Chain A"/>
    <property type="match status" value="1"/>
</dbReference>
<reference evidence="5 6" key="1">
    <citation type="submission" date="2018-06" db="EMBL/GenBank/DDBJ databases">
        <title>Comparative genomics reveals the genomic features of Rhizophagus irregularis, R. cerebriforme, R. diaphanum and Gigaspora rosea, and their symbiotic lifestyle signature.</title>
        <authorList>
            <person name="Morin E."/>
            <person name="San Clemente H."/>
            <person name="Chen E.C.H."/>
            <person name="De La Providencia I."/>
            <person name="Hainaut M."/>
            <person name="Kuo A."/>
            <person name="Kohler A."/>
            <person name="Murat C."/>
            <person name="Tang N."/>
            <person name="Roy S."/>
            <person name="Loubradou J."/>
            <person name="Henrissat B."/>
            <person name="Grigoriev I.V."/>
            <person name="Corradi N."/>
            <person name="Roux C."/>
            <person name="Martin F.M."/>
        </authorList>
    </citation>
    <scope>NUCLEOTIDE SEQUENCE [LARGE SCALE GENOMIC DNA]</scope>
    <source>
        <strain evidence="5 6">DAOM 194757</strain>
    </source>
</reference>
<dbReference type="InterPro" id="IPR050498">
    <property type="entry name" value="Ycf3"/>
</dbReference>
<name>A0A397VPV1_9GLOM</name>
<organism evidence="5 6">
    <name type="scientific">Gigaspora rosea</name>
    <dbReference type="NCBI Taxonomy" id="44941"/>
    <lineage>
        <taxon>Eukaryota</taxon>
        <taxon>Fungi</taxon>
        <taxon>Fungi incertae sedis</taxon>
        <taxon>Mucoromycota</taxon>
        <taxon>Glomeromycotina</taxon>
        <taxon>Glomeromycetes</taxon>
        <taxon>Diversisporales</taxon>
        <taxon>Gigasporaceae</taxon>
        <taxon>Gigaspora</taxon>
    </lineage>
</organism>
<dbReference type="PROSITE" id="PS50005">
    <property type="entry name" value="TPR"/>
    <property type="match status" value="8"/>
</dbReference>
<dbReference type="InterPro" id="IPR019734">
    <property type="entry name" value="TPR_rpt"/>
</dbReference>
<evidence type="ECO:0000256" key="2">
    <source>
        <dbReference type="ARBA" id="ARBA00022803"/>
    </source>
</evidence>
<dbReference type="Pfam" id="PF13414">
    <property type="entry name" value="TPR_11"/>
    <property type="match status" value="1"/>
</dbReference>
<dbReference type="PANTHER" id="PTHR44858">
    <property type="entry name" value="TETRATRICOPEPTIDE REPEAT PROTEIN 6"/>
    <property type="match status" value="1"/>
</dbReference>
<dbReference type="AlphaFoldDB" id="A0A397VPV1"/>
<feature type="repeat" description="TPR" evidence="3">
    <location>
        <begin position="345"/>
        <end position="378"/>
    </location>
</feature>
<dbReference type="SUPFAM" id="SSF48452">
    <property type="entry name" value="TPR-like"/>
    <property type="match status" value="1"/>
</dbReference>
<feature type="repeat" description="TPR" evidence="3">
    <location>
        <begin position="483"/>
        <end position="516"/>
    </location>
</feature>
<protein>
    <recommendedName>
        <fullName evidence="4">BTB domain-containing protein</fullName>
    </recommendedName>
</protein>
<dbReference type="Pfam" id="PF07707">
    <property type="entry name" value="BACK"/>
    <property type="match status" value="1"/>
</dbReference>
<keyword evidence="1" id="KW-0677">Repeat</keyword>
<keyword evidence="2 3" id="KW-0802">TPR repeat</keyword>
<dbReference type="OrthoDB" id="1926212at2759"/>
<dbReference type="InterPro" id="IPR011990">
    <property type="entry name" value="TPR-like_helical_dom_sf"/>
</dbReference>
<dbReference type="Pfam" id="PF13431">
    <property type="entry name" value="TPR_17"/>
    <property type="match status" value="1"/>
</dbReference>
<dbReference type="InterPro" id="IPR000210">
    <property type="entry name" value="BTB/POZ_dom"/>
</dbReference>
<sequence>MTTKFFEKLSINLNELLKTSEDYNVIIEVGQAPNIQAFKLHSIILSFRSLYFKDKLRTITYNNNNVKIIKQANISIEVFEIIIKYIYDGTISLENINTSVVFELLIASNEFGLEELINHIQLFLLENNTSWLRLNFSRVYQASFKDNNLKDLQQFCANIFAKHPKIIFDSDEFFNLPENVLVFILKLDNLQMNEGKIWDYTLKWGIAQNPSLPSNSNHWSDEHFLALKSSLQNCLPLIRYFQISGEDIVEKVQPYHKILEPTLWTDIMLKFMAPSKAITSCVLPPRINLSTTLLSWDVDNTDISEIESNNATELANSGNTYRIMGKYEESLIDLTKSLIIEPNNAITLAIRGETYRMMKKHEKSLADLNKSLEIEPNNAFTLSTRGATYLDMKKYEESLADLKKSLEIRPKNAWPLTIRGNAYYMMGQYEEALVDLTESLNIEPNNEYALHKRGIIYRKMNRYKESLLDLNNAMGINQNQNSLYTLGELGITYCMLNLFEDSITNLNKVLEIEPNDVETLNNRGAIYSMINKYEESLIDLDKLLKINLNNTFALNNRGVTYCMMGRYEESLADLNNSLKFKPNDALVLRNRGATYCLMGKITESLVDFHKSKEIKPSDITTLKNYEAAHYNFTRLNKSLEIKQSNEWEMVVGEFKCAWCILFRTDNLDHLLMI</sequence>
<feature type="repeat" description="TPR" evidence="3">
    <location>
        <begin position="311"/>
        <end position="344"/>
    </location>
</feature>